<evidence type="ECO:0000256" key="1">
    <source>
        <dbReference type="SAM" id="Phobius"/>
    </source>
</evidence>
<dbReference type="KEGG" id="rama:IDM48_04840"/>
<protein>
    <recommendedName>
        <fullName evidence="4">Transporter</fullName>
    </recommendedName>
</protein>
<gene>
    <name evidence="2" type="ORF">IDM48_04840</name>
</gene>
<dbReference type="AlphaFoldDB" id="A0A7H2BM30"/>
<evidence type="ECO:0008006" key="4">
    <source>
        <dbReference type="Google" id="ProtNLM"/>
    </source>
</evidence>
<keyword evidence="1" id="KW-0812">Transmembrane</keyword>
<feature type="transmembrane region" description="Helical" evidence="1">
    <location>
        <begin position="188"/>
        <end position="206"/>
    </location>
</feature>
<keyword evidence="1" id="KW-0472">Membrane</keyword>
<dbReference type="Proteomes" id="UP000516421">
    <property type="component" value="Chromosome"/>
</dbReference>
<feature type="transmembrane region" description="Helical" evidence="1">
    <location>
        <begin position="360"/>
        <end position="381"/>
    </location>
</feature>
<keyword evidence="1" id="KW-1133">Transmembrane helix</keyword>
<evidence type="ECO:0000313" key="3">
    <source>
        <dbReference type="Proteomes" id="UP000516421"/>
    </source>
</evidence>
<feature type="transmembrane region" description="Helical" evidence="1">
    <location>
        <begin position="6"/>
        <end position="25"/>
    </location>
</feature>
<evidence type="ECO:0000313" key="2">
    <source>
        <dbReference type="EMBL" id="QNV40726.1"/>
    </source>
</evidence>
<feature type="transmembrane region" description="Helical" evidence="1">
    <location>
        <begin position="441"/>
        <end position="465"/>
    </location>
</feature>
<organism evidence="2 3">
    <name type="scientific">Rothia amarae</name>
    <dbReference type="NCBI Taxonomy" id="169480"/>
    <lineage>
        <taxon>Bacteria</taxon>
        <taxon>Bacillati</taxon>
        <taxon>Actinomycetota</taxon>
        <taxon>Actinomycetes</taxon>
        <taxon>Micrococcales</taxon>
        <taxon>Micrococcaceae</taxon>
        <taxon>Rothia</taxon>
    </lineage>
</organism>
<feature type="transmembrane region" description="Helical" evidence="1">
    <location>
        <begin position="471"/>
        <end position="494"/>
    </location>
</feature>
<feature type="transmembrane region" description="Helical" evidence="1">
    <location>
        <begin position="318"/>
        <end position="339"/>
    </location>
</feature>
<feature type="transmembrane region" description="Helical" evidence="1">
    <location>
        <begin position="85"/>
        <end position="108"/>
    </location>
</feature>
<dbReference type="EMBL" id="CP061538">
    <property type="protein sequence ID" value="QNV40726.1"/>
    <property type="molecule type" value="Genomic_DNA"/>
</dbReference>
<proteinExistence type="predicted"/>
<keyword evidence="3" id="KW-1185">Reference proteome</keyword>
<feature type="transmembrane region" description="Helical" evidence="1">
    <location>
        <begin position="153"/>
        <end position="176"/>
    </location>
</feature>
<dbReference type="RefSeq" id="WP_190618332.1">
    <property type="nucleotide sequence ID" value="NZ_CP061538.1"/>
</dbReference>
<feature type="transmembrane region" description="Helical" evidence="1">
    <location>
        <begin position="288"/>
        <end position="306"/>
    </location>
</feature>
<sequence length="514" mass="54399">MIVGTIFGSLYLLGALVGWGVFAATQGAQEGIDPQTAMLLVGAGVLLALLWWILPIFASGTDATLDPDHLAPYPLKTKDIQLGQLLGGLIGLPGLATVLFSAVTALLLWRHPVSLVVYVLMIPLGLALVLTISRIISLLAIEISSIPGVKQGLIIVGFLLMMGAGPLVAGLALGLGEAWDALPSAMKVLSWTPLGAPFAVASAVYMGHWGKALLFLVLSLIYLALSWVIWAKLLNRAMSRIGEIGGTTASKQVEAGNTGIFKHFPASTRGALAARTVHMLVKDPRCNLNIIMIPAFYVLFTLFGRVSIGEESTGNPVLLAMAAVFVPALAGYVYSYLISYENSAFSMNVLAPVSGKDDRWGRAWGLLVLMGPLIIFGSLFLSWRLDNFASLPAILGLGVGQLLCGVGLSAFVDMLISVPVPPPGGSPFKTPKQSDGFSKGLIRGLIMLVLMAFAIPGGILWIVYSSTSSPLWMWLSGAVSLLIGAIVFFIGLTVGAARYDAHSAETLQRVSQFR</sequence>
<feature type="transmembrane region" description="Helical" evidence="1">
    <location>
        <begin position="37"/>
        <end position="58"/>
    </location>
</feature>
<reference evidence="2 3" key="1">
    <citation type="submission" date="2020-09" db="EMBL/GenBank/DDBJ databases">
        <title>Investigation of environmental microbe.</title>
        <authorList>
            <person name="Ou Y."/>
            <person name="Kang Q."/>
        </authorList>
    </citation>
    <scope>NUCLEOTIDE SEQUENCE [LARGE SCALE GENOMIC DNA]</scope>
    <source>
        <strain evidence="2 3">KJZ-9</strain>
    </source>
</reference>
<name>A0A7H2BM30_9MICC</name>
<accession>A0A7H2BM30</accession>
<feature type="transmembrane region" description="Helical" evidence="1">
    <location>
        <begin position="212"/>
        <end position="230"/>
    </location>
</feature>
<feature type="transmembrane region" description="Helical" evidence="1">
    <location>
        <begin position="115"/>
        <end position="141"/>
    </location>
</feature>
<feature type="transmembrane region" description="Helical" evidence="1">
    <location>
        <begin position="393"/>
        <end position="420"/>
    </location>
</feature>